<accession>A0AAV6GLY2</accession>
<dbReference type="GO" id="GO:0019901">
    <property type="term" value="F:protein kinase binding"/>
    <property type="evidence" value="ECO:0007669"/>
    <property type="project" value="InterPro"/>
</dbReference>
<dbReference type="GO" id="GO:0019208">
    <property type="term" value="F:phosphatase regulator activity"/>
    <property type="evidence" value="ECO:0007669"/>
    <property type="project" value="TreeGrafter"/>
</dbReference>
<dbReference type="GO" id="GO:0005737">
    <property type="term" value="C:cytoplasm"/>
    <property type="evidence" value="ECO:0007669"/>
    <property type="project" value="TreeGrafter"/>
</dbReference>
<gene>
    <name evidence="6" type="ORF">AALO_G00139360</name>
</gene>
<evidence type="ECO:0000313" key="6">
    <source>
        <dbReference type="EMBL" id="KAG5274715.1"/>
    </source>
</evidence>
<dbReference type="Proteomes" id="UP000823561">
    <property type="component" value="Chromosome 10"/>
</dbReference>
<organism evidence="6 7">
    <name type="scientific">Alosa alosa</name>
    <name type="common">allis shad</name>
    <dbReference type="NCBI Taxonomy" id="278164"/>
    <lineage>
        <taxon>Eukaryota</taxon>
        <taxon>Metazoa</taxon>
        <taxon>Chordata</taxon>
        <taxon>Craniata</taxon>
        <taxon>Vertebrata</taxon>
        <taxon>Euteleostomi</taxon>
        <taxon>Actinopterygii</taxon>
        <taxon>Neopterygii</taxon>
        <taxon>Teleostei</taxon>
        <taxon>Clupei</taxon>
        <taxon>Clupeiformes</taxon>
        <taxon>Clupeoidei</taxon>
        <taxon>Clupeidae</taxon>
        <taxon>Alosa</taxon>
    </lineage>
</organism>
<proteinExistence type="predicted"/>
<name>A0AAV6GLY2_9TELE</name>
<dbReference type="PANTHER" id="PTHR24179">
    <property type="entry name" value="PROTEIN PHOSPHATASE 1 REGULATORY SUBUNIT 12"/>
    <property type="match status" value="1"/>
</dbReference>
<evidence type="ECO:0000313" key="7">
    <source>
        <dbReference type="Proteomes" id="UP000823561"/>
    </source>
</evidence>
<evidence type="ECO:0000256" key="2">
    <source>
        <dbReference type="ARBA" id="ARBA00022737"/>
    </source>
</evidence>
<dbReference type="InterPro" id="IPR051226">
    <property type="entry name" value="PP1_Regulatory_Subunit"/>
</dbReference>
<dbReference type="EMBL" id="JADWDJ010000010">
    <property type="protein sequence ID" value="KAG5274715.1"/>
    <property type="molecule type" value="Genomic_DNA"/>
</dbReference>
<comment type="caution">
    <text evidence="6">The sequence shown here is derived from an EMBL/GenBank/DDBJ whole genome shotgun (WGS) entry which is preliminary data.</text>
</comment>
<feature type="domain" description="cGMP-dependent protein kinase interacting" evidence="5">
    <location>
        <begin position="73"/>
        <end position="173"/>
    </location>
</feature>
<dbReference type="InterPro" id="IPR031775">
    <property type="entry name" value="PRKG1_interact"/>
</dbReference>
<keyword evidence="3" id="KW-0040">ANK repeat</keyword>
<dbReference type="Gene3D" id="6.10.250.1820">
    <property type="match status" value="1"/>
</dbReference>
<evidence type="ECO:0000256" key="4">
    <source>
        <dbReference type="SAM" id="MobiDB-lite"/>
    </source>
</evidence>
<evidence type="ECO:0000256" key="3">
    <source>
        <dbReference type="ARBA" id="ARBA00023043"/>
    </source>
</evidence>
<keyword evidence="1" id="KW-0217">Developmental protein</keyword>
<reference evidence="6" key="1">
    <citation type="submission" date="2020-10" db="EMBL/GenBank/DDBJ databases">
        <title>Chromosome-scale genome assembly of the Allis shad, Alosa alosa.</title>
        <authorList>
            <person name="Margot Z."/>
            <person name="Christophe K."/>
            <person name="Cabau C."/>
            <person name="Louis A."/>
            <person name="Berthelot C."/>
            <person name="Parey E."/>
            <person name="Roest Crollius H."/>
            <person name="Montfort J."/>
            <person name="Robinson-Rechavi M."/>
            <person name="Bucao C."/>
            <person name="Bouchez O."/>
            <person name="Gislard M."/>
            <person name="Lluch J."/>
            <person name="Milhes M."/>
            <person name="Lampietro C."/>
            <person name="Lopez Roques C."/>
            <person name="Donnadieu C."/>
            <person name="Braasch I."/>
            <person name="Desvignes T."/>
            <person name="Postlethwait J."/>
            <person name="Bobe J."/>
            <person name="Guiguen Y."/>
        </authorList>
    </citation>
    <scope>NUCLEOTIDE SEQUENCE</scope>
    <source>
        <strain evidence="6">M-15738</strain>
        <tissue evidence="6">Blood</tissue>
    </source>
</reference>
<protein>
    <recommendedName>
        <fullName evidence="5">cGMP-dependent protein kinase interacting domain-containing protein</fullName>
    </recommendedName>
</protein>
<dbReference type="Pfam" id="PF15898">
    <property type="entry name" value="PRKG1_interact"/>
    <property type="match status" value="1"/>
</dbReference>
<feature type="compositionally biased region" description="Basic and acidic residues" evidence="4">
    <location>
        <begin position="69"/>
        <end position="78"/>
    </location>
</feature>
<keyword evidence="7" id="KW-1185">Reference proteome</keyword>
<feature type="region of interest" description="Disordered" evidence="4">
    <location>
        <begin position="109"/>
        <end position="131"/>
    </location>
</feature>
<dbReference type="PANTHER" id="PTHR24179:SF21">
    <property type="entry name" value="MYOSIN BINDING SUBUNIT, ISOFORM O"/>
    <property type="match status" value="1"/>
</dbReference>
<keyword evidence="2" id="KW-0677">Repeat</keyword>
<dbReference type="AlphaFoldDB" id="A0AAV6GLY2"/>
<dbReference type="GO" id="GO:0004857">
    <property type="term" value="F:enzyme inhibitor activity"/>
    <property type="evidence" value="ECO:0007669"/>
    <property type="project" value="TreeGrafter"/>
</dbReference>
<feature type="region of interest" description="Disordered" evidence="4">
    <location>
        <begin position="1"/>
        <end position="78"/>
    </location>
</feature>
<sequence>MSTLSSSSREQARARRTPSDLPPSSSSRASRHERESKLDSSAGGAGRPTPLSSRRDNSSRGAGQAADDGSPKDYKKMYEQALQTNEKLKSRLEDSKKELARIQARLERVNQKQGKVSERSNVMDKDKGEKHILEKKISEMEDELKVRTELKNENQRLKDENGALIRVISKLSK</sequence>
<evidence type="ECO:0000259" key="5">
    <source>
        <dbReference type="Pfam" id="PF15898"/>
    </source>
</evidence>
<evidence type="ECO:0000256" key="1">
    <source>
        <dbReference type="ARBA" id="ARBA00022473"/>
    </source>
</evidence>